<comment type="function">
    <text evidence="2">Removes the formyl group from the N-terminal Met of newly synthesized proteins. Requires at least a dipeptide for an efficient rate of reaction. N-terminal L-methionine is a prerequisite for activity but the enzyme has broad specificity at other positions.</text>
</comment>
<keyword evidence="2" id="KW-0378">Hydrolase</keyword>
<dbReference type="PIRSF" id="PIRSF004749">
    <property type="entry name" value="Pep_def"/>
    <property type="match status" value="1"/>
</dbReference>
<evidence type="ECO:0000313" key="3">
    <source>
        <dbReference type="EMBL" id="MDZ5762496.1"/>
    </source>
</evidence>
<feature type="binding site" evidence="2">
    <location>
        <position position="124"/>
    </location>
    <ligand>
        <name>Fe cation</name>
        <dbReference type="ChEBI" id="CHEBI:24875"/>
    </ligand>
</feature>
<dbReference type="NCBIfam" id="TIGR00079">
    <property type="entry name" value="pept_deformyl"/>
    <property type="match status" value="1"/>
</dbReference>
<dbReference type="PRINTS" id="PR01576">
    <property type="entry name" value="PDEFORMYLASE"/>
</dbReference>
<dbReference type="HAMAP" id="MF_00163">
    <property type="entry name" value="Pep_deformylase"/>
    <property type="match status" value="1"/>
</dbReference>
<dbReference type="InterPro" id="IPR036821">
    <property type="entry name" value="Peptide_deformylase_sf"/>
</dbReference>
<evidence type="ECO:0000256" key="2">
    <source>
        <dbReference type="HAMAP-Rule" id="MF_00163"/>
    </source>
</evidence>
<feature type="binding site" evidence="2">
    <location>
        <position position="171"/>
    </location>
    <ligand>
        <name>Fe cation</name>
        <dbReference type="ChEBI" id="CHEBI:24875"/>
    </ligand>
</feature>
<dbReference type="Pfam" id="PF01327">
    <property type="entry name" value="Pep_deformylase"/>
    <property type="match status" value="1"/>
</dbReference>
<dbReference type="PANTHER" id="PTHR10458:SF22">
    <property type="entry name" value="PEPTIDE DEFORMYLASE"/>
    <property type="match status" value="1"/>
</dbReference>
<proteinExistence type="inferred from homology"/>
<comment type="similarity">
    <text evidence="1 2">Belongs to the polypeptide deformylase family.</text>
</comment>
<dbReference type="EMBL" id="JARGYT010000055">
    <property type="protein sequence ID" value="MDZ5762496.1"/>
    <property type="molecule type" value="Genomic_DNA"/>
</dbReference>
<organism evidence="3 4">
    <name type="scientific">Candidatus Cyrtobacter comes</name>
    <dbReference type="NCBI Taxonomy" id="675776"/>
    <lineage>
        <taxon>Bacteria</taxon>
        <taxon>Pseudomonadati</taxon>
        <taxon>Pseudomonadota</taxon>
        <taxon>Alphaproteobacteria</taxon>
        <taxon>Rickettsiales</taxon>
        <taxon>Candidatus Midichloriaceae</taxon>
        <taxon>Candidatus Cyrtobacter</taxon>
    </lineage>
</organism>
<gene>
    <name evidence="2" type="primary">def</name>
    <name evidence="3" type="ORF">Cyrtocomes_00883</name>
</gene>
<comment type="cofactor">
    <cofactor evidence="2">
        <name>Fe(2+)</name>
        <dbReference type="ChEBI" id="CHEBI:29033"/>
    </cofactor>
    <text evidence="2">Binds 1 Fe(2+) ion.</text>
</comment>
<evidence type="ECO:0000256" key="1">
    <source>
        <dbReference type="ARBA" id="ARBA00010759"/>
    </source>
</evidence>
<comment type="catalytic activity">
    <reaction evidence="2">
        <text>N-terminal N-formyl-L-methionyl-[peptide] + H2O = N-terminal L-methionyl-[peptide] + formate</text>
        <dbReference type="Rhea" id="RHEA:24420"/>
        <dbReference type="Rhea" id="RHEA-COMP:10639"/>
        <dbReference type="Rhea" id="RHEA-COMP:10640"/>
        <dbReference type="ChEBI" id="CHEBI:15377"/>
        <dbReference type="ChEBI" id="CHEBI:15740"/>
        <dbReference type="ChEBI" id="CHEBI:49298"/>
        <dbReference type="ChEBI" id="CHEBI:64731"/>
        <dbReference type="EC" id="3.5.1.88"/>
    </reaction>
</comment>
<name>A0ABU5L8P5_9RICK</name>
<dbReference type="Proteomes" id="UP001293791">
    <property type="component" value="Unassembled WGS sequence"/>
</dbReference>
<dbReference type="EC" id="3.5.1.88" evidence="2"/>
<dbReference type="SUPFAM" id="SSF56420">
    <property type="entry name" value="Peptide deformylase"/>
    <property type="match status" value="1"/>
</dbReference>
<sequence length="186" mass="21235">MFVLESNVRIRIVLIDKLIFVFDYLKPNLLELVTDPSPLLLKKSSEISKIDKETEQLISDMFFTMRKNNGVGLAAVQVGVLKRVIVMDIPNLEDMPHYFLKPCVMINASIRSYGKDFMSFDEGCLSFPGLSIHTHRPRKIVVDFLDHEGKKHREKIHGGILSICIQHEIDHTNGIIFTTKGDIVQE</sequence>
<reference evidence="3 4" key="1">
    <citation type="submission" date="2023-02" db="EMBL/GenBank/DDBJ databases">
        <title>Host association and intracellularity evolved multiple times independently in the Rickettsiales.</title>
        <authorList>
            <person name="Castelli M."/>
            <person name="Nardi T."/>
            <person name="Gammuto L."/>
            <person name="Bellinzona G."/>
            <person name="Sabaneyeva E."/>
            <person name="Potekhin A."/>
            <person name="Serra V."/>
            <person name="Petroni G."/>
            <person name="Sassera D."/>
        </authorList>
    </citation>
    <scope>NUCLEOTIDE SEQUENCE [LARGE SCALE GENOMIC DNA]</scope>
    <source>
        <strain evidence="3 4">BOD18</strain>
    </source>
</reference>
<feature type="active site" evidence="2">
    <location>
        <position position="168"/>
    </location>
</feature>
<evidence type="ECO:0000313" key="4">
    <source>
        <dbReference type="Proteomes" id="UP001293791"/>
    </source>
</evidence>
<keyword evidence="2" id="KW-0648">Protein biosynthesis</keyword>
<dbReference type="InterPro" id="IPR023635">
    <property type="entry name" value="Peptide_deformylase"/>
</dbReference>
<comment type="caution">
    <text evidence="3">The sequence shown here is derived from an EMBL/GenBank/DDBJ whole genome shotgun (WGS) entry which is preliminary data.</text>
</comment>
<feature type="binding site" evidence="2">
    <location>
        <position position="167"/>
    </location>
    <ligand>
        <name>Fe cation</name>
        <dbReference type="ChEBI" id="CHEBI:24875"/>
    </ligand>
</feature>
<accession>A0ABU5L8P5</accession>
<protein>
    <recommendedName>
        <fullName evidence="2">Peptide deformylase</fullName>
        <shortName evidence="2">PDF</shortName>
        <ecNumber evidence="2">3.5.1.88</ecNumber>
    </recommendedName>
    <alternativeName>
        <fullName evidence="2">Polypeptide deformylase</fullName>
    </alternativeName>
</protein>
<dbReference type="CDD" id="cd00487">
    <property type="entry name" value="Pep_deformylase"/>
    <property type="match status" value="1"/>
</dbReference>
<dbReference type="NCBIfam" id="NF001159">
    <property type="entry name" value="PRK00150.1-3"/>
    <property type="match status" value="1"/>
</dbReference>
<dbReference type="Gene3D" id="3.90.45.10">
    <property type="entry name" value="Peptide deformylase"/>
    <property type="match status" value="1"/>
</dbReference>
<keyword evidence="2" id="KW-0479">Metal-binding</keyword>
<dbReference type="PANTHER" id="PTHR10458">
    <property type="entry name" value="PEPTIDE DEFORMYLASE"/>
    <property type="match status" value="1"/>
</dbReference>
<keyword evidence="2" id="KW-0408">Iron</keyword>
<keyword evidence="4" id="KW-1185">Reference proteome</keyword>